<keyword evidence="12" id="KW-1185">Reference proteome</keyword>
<feature type="signal peptide" evidence="9">
    <location>
        <begin position="1"/>
        <end position="20"/>
    </location>
</feature>
<dbReference type="AlphaFoldDB" id="A0AAF0EZA6"/>
<sequence length="697" mass="76111">MRWTLWALVSACLLASQVAAYTRDADGAEHFSREDLAAMLPEEQRRDLRAALIAARMRTDAERAFTRRWSPTKTYAPAKVPCPALPQGDNFVGYIRNASNDAIGPEEQDYLKRHRAATQDGWKAWLKQAGLDGNGGIPGGVDQYVSNGNQPKVGIAISGGGYRAMLHGVGVVQGLDGRNKTATDRKIGGFFQLVDYVAGLSGGSWATGSMALNNWPTTQELLQHIFDLESNLVLPEDGKTKLYVDLFRDVDDKKDAGYPTAITDFWGRALSYHLVNQSAYPSQGQATTFSDIVNVTRFQDASYPFPVVLTIGRDPKELMVNPNATYFEFTPYEFGSWQPSMQAFMPVGYVGSQLKGGQIASDDKTCVSGFENFGFVVGSSSTLFNAAYLKMLQSNSTSITAGIVKSILSDLNLEHNDIAGVPNPFINYRPDTNEFNTQEYIDLVDGGEANQNIPLEPLYQSARGLDMVMAVDGSGDVTNWPNGTGLVETRKRMNLTEFKSQKFVEVPDINTIVNQGLNTRPSFFGCSNSSDANQAPLLVYMPSYPYSYWSNTSTFQLEYNTSDAQQFVDNSVDVATMKGEMADWPECLACASLQRGMQRSKTTFPDKCKQCFSRYCWNGEYNTTQPGNYTPAIGLPDFVTSNGTKLVEPKVTGANESSQGLGDIFGERGPPSGAAGLVAYTPYAVATVMAAVATALL</sequence>
<evidence type="ECO:0000256" key="8">
    <source>
        <dbReference type="PROSITE-ProRule" id="PRU00555"/>
    </source>
</evidence>
<dbReference type="SUPFAM" id="SSF52151">
    <property type="entry name" value="FabD/lysophospholipase-like"/>
    <property type="match status" value="1"/>
</dbReference>
<dbReference type="GeneID" id="85224571"/>
<dbReference type="GO" id="GO:0005829">
    <property type="term" value="C:cytosol"/>
    <property type="evidence" value="ECO:0007669"/>
    <property type="project" value="TreeGrafter"/>
</dbReference>
<keyword evidence="4 8" id="KW-0378">Hydrolase</keyword>
<dbReference type="Pfam" id="PF01735">
    <property type="entry name" value="PLA2_B"/>
    <property type="match status" value="1"/>
</dbReference>
<dbReference type="PANTHER" id="PTHR10728:SF33">
    <property type="entry name" value="LYSOPHOSPHOLIPASE 1-RELATED"/>
    <property type="match status" value="1"/>
</dbReference>
<keyword evidence="5 8" id="KW-0442">Lipid degradation</keyword>
<dbReference type="GO" id="GO:0046475">
    <property type="term" value="P:glycerophospholipid catabolic process"/>
    <property type="evidence" value="ECO:0007669"/>
    <property type="project" value="TreeGrafter"/>
</dbReference>
<dbReference type="InterPro" id="IPR002642">
    <property type="entry name" value="LysoPLipase_cat_dom"/>
</dbReference>
<dbReference type="InterPro" id="IPR016035">
    <property type="entry name" value="Acyl_Trfase/lysoPLipase"/>
</dbReference>
<comment type="catalytic activity">
    <reaction evidence="9">
        <text>a 1-acyl-sn-glycero-3-phosphocholine + H2O = sn-glycerol 3-phosphocholine + a fatty acid + H(+)</text>
        <dbReference type="Rhea" id="RHEA:15177"/>
        <dbReference type="ChEBI" id="CHEBI:15377"/>
        <dbReference type="ChEBI" id="CHEBI:15378"/>
        <dbReference type="ChEBI" id="CHEBI:16870"/>
        <dbReference type="ChEBI" id="CHEBI:28868"/>
        <dbReference type="ChEBI" id="CHEBI:58168"/>
        <dbReference type="EC" id="3.1.1.5"/>
    </reaction>
</comment>
<evidence type="ECO:0000256" key="1">
    <source>
        <dbReference type="ARBA" id="ARBA00008780"/>
    </source>
</evidence>
<comment type="similarity">
    <text evidence="1 9">Belongs to the lysophospholipase family.</text>
</comment>
<proteinExistence type="inferred from homology"/>
<evidence type="ECO:0000256" key="6">
    <source>
        <dbReference type="ARBA" id="ARBA00023098"/>
    </source>
</evidence>
<dbReference type="RefSeq" id="XP_060120871.1">
    <property type="nucleotide sequence ID" value="XM_060264888.1"/>
</dbReference>
<keyword evidence="6 8" id="KW-0443">Lipid metabolism</keyword>
<dbReference type="GO" id="GO:0004623">
    <property type="term" value="F:phospholipase A2 activity"/>
    <property type="evidence" value="ECO:0007669"/>
    <property type="project" value="TreeGrafter"/>
</dbReference>
<dbReference type="Gene3D" id="3.40.1090.10">
    <property type="entry name" value="Cytosolic phospholipase A2 catalytic domain"/>
    <property type="match status" value="1"/>
</dbReference>
<dbReference type="EC" id="3.1.1.5" evidence="2 9"/>
<evidence type="ECO:0000259" key="10">
    <source>
        <dbReference type="PROSITE" id="PS51210"/>
    </source>
</evidence>
<dbReference type="EMBL" id="CP119958">
    <property type="protein sequence ID" value="WFD37974.1"/>
    <property type="molecule type" value="Genomic_DNA"/>
</dbReference>
<dbReference type="SMART" id="SM00022">
    <property type="entry name" value="PLAc"/>
    <property type="match status" value="1"/>
</dbReference>
<evidence type="ECO:0000313" key="12">
    <source>
        <dbReference type="Proteomes" id="UP001217754"/>
    </source>
</evidence>
<evidence type="ECO:0000256" key="2">
    <source>
        <dbReference type="ARBA" id="ARBA00013274"/>
    </source>
</evidence>
<evidence type="ECO:0000256" key="5">
    <source>
        <dbReference type="ARBA" id="ARBA00022963"/>
    </source>
</evidence>
<reference evidence="11" key="1">
    <citation type="submission" date="2023-03" db="EMBL/GenBank/DDBJ databases">
        <title>Mating type loci evolution in Malassezia.</title>
        <authorList>
            <person name="Coelho M.A."/>
        </authorList>
    </citation>
    <scope>NUCLEOTIDE SEQUENCE</scope>
    <source>
        <strain evidence="11">CBS 9431</strain>
    </source>
</reference>
<evidence type="ECO:0000256" key="7">
    <source>
        <dbReference type="ARBA" id="ARBA00023180"/>
    </source>
</evidence>
<gene>
    <name evidence="11" type="ORF">MJAP1_000922</name>
</gene>
<dbReference type="PROSITE" id="PS51210">
    <property type="entry name" value="PLA2C"/>
    <property type="match status" value="1"/>
</dbReference>
<keyword evidence="7" id="KW-0325">Glycoprotein</keyword>
<evidence type="ECO:0000256" key="4">
    <source>
        <dbReference type="ARBA" id="ARBA00022801"/>
    </source>
</evidence>
<evidence type="ECO:0000313" key="11">
    <source>
        <dbReference type="EMBL" id="WFD37974.1"/>
    </source>
</evidence>
<name>A0AAF0EZA6_9BASI</name>
<dbReference type="PANTHER" id="PTHR10728">
    <property type="entry name" value="CYTOSOLIC PHOSPHOLIPASE A2"/>
    <property type="match status" value="1"/>
</dbReference>
<dbReference type="FunFam" id="3.40.1090.10:FF:000010">
    <property type="entry name" value="Lysophospholipase"/>
    <property type="match status" value="1"/>
</dbReference>
<feature type="domain" description="PLA2c" evidence="10">
    <location>
        <begin position="81"/>
        <end position="622"/>
    </location>
</feature>
<organism evidence="11 12">
    <name type="scientific">Malassezia japonica</name>
    <dbReference type="NCBI Taxonomy" id="223818"/>
    <lineage>
        <taxon>Eukaryota</taxon>
        <taxon>Fungi</taxon>
        <taxon>Dikarya</taxon>
        <taxon>Basidiomycota</taxon>
        <taxon>Ustilaginomycotina</taxon>
        <taxon>Malasseziomycetes</taxon>
        <taxon>Malasseziales</taxon>
        <taxon>Malasseziaceae</taxon>
        <taxon>Malassezia</taxon>
    </lineage>
</organism>
<evidence type="ECO:0000256" key="9">
    <source>
        <dbReference type="RuleBase" id="RU362103"/>
    </source>
</evidence>
<evidence type="ECO:0000256" key="3">
    <source>
        <dbReference type="ARBA" id="ARBA00022729"/>
    </source>
</evidence>
<keyword evidence="3 9" id="KW-0732">Signal</keyword>
<protein>
    <recommendedName>
        <fullName evidence="2 9">Lysophospholipase</fullName>
        <ecNumber evidence="2 9">3.1.1.5</ecNumber>
    </recommendedName>
</protein>
<dbReference type="Proteomes" id="UP001217754">
    <property type="component" value="Chromosome 1"/>
</dbReference>
<accession>A0AAF0EZA6</accession>
<dbReference type="GO" id="GO:0004622">
    <property type="term" value="F:phosphatidylcholine lysophospholipase activity"/>
    <property type="evidence" value="ECO:0007669"/>
    <property type="project" value="UniProtKB-EC"/>
</dbReference>
<feature type="chain" id="PRO_5041780337" description="Lysophospholipase" evidence="9">
    <location>
        <begin position="21"/>
        <end position="697"/>
    </location>
</feature>